<dbReference type="RefSeq" id="WP_008675481.1">
    <property type="nucleotide sequence ID" value="NZ_ANOH01000095.1"/>
</dbReference>
<dbReference type="GO" id="GO:0103118">
    <property type="term" value="F:UDP-3-O-[(3R)-3-hydroxyacyl]-glucosamine N-acyltransferase activity"/>
    <property type="evidence" value="ECO:0007669"/>
    <property type="project" value="UniProtKB-EC"/>
</dbReference>
<dbReference type="PANTHER" id="PTHR43378:SF2">
    <property type="entry name" value="UDP-3-O-ACYLGLUCOSAMINE N-ACYLTRANSFERASE 1, MITOCHONDRIAL-RELATED"/>
    <property type="match status" value="1"/>
</dbReference>
<dbReference type="PATRIC" id="fig|1263870.3.peg.1344"/>
<dbReference type="InterPro" id="IPR007691">
    <property type="entry name" value="LpxD"/>
</dbReference>
<evidence type="ECO:0000256" key="6">
    <source>
        <dbReference type="HAMAP-Rule" id="MF_00523"/>
    </source>
</evidence>
<reference evidence="8 9" key="1">
    <citation type="journal article" date="2013" name="Mar. Genomics">
        <title>Expression of sulfatases in Rhodopirellula baltica and the diversity of sulfatases in the genus Rhodopirellula.</title>
        <authorList>
            <person name="Wegner C.E."/>
            <person name="Richter-Heitmann T."/>
            <person name="Klindworth A."/>
            <person name="Klockow C."/>
            <person name="Richter M."/>
            <person name="Achstetter T."/>
            <person name="Glockner F.O."/>
            <person name="Harder J."/>
        </authorList>
    </citation>
    <scope>NUCLEOTIDE SEQUENCE [LARGE SCALE GENOMIC DNA]</scope>
    <source>
        <strain evidence="8 9">SM41</strain>
    </source>
</reference>
<organism evidence="8 9">
    <name type="scientific">Rhodopirellula sallentina SM41</name>
    <dbReference type="NCBI Taxonomy" id="1263870"/>
    <lineage>
        <taxon>Bacteria</taxon>
        <taxon>Pseudomonadati</taxon>
        <taxon>Planctomycetota</taxon>
        <taxon>Planctomycetia</taxon>
        <taxon>Pirellulales</taxon>
        <taxon>Pirellulaceae</taxon>
        <taxon>Rhodopirellula</taxon>
    </lineage>
</organism>
<dbReference type="InterPro" id="IPR011004">
    <property type="entry name" value="Trimer_LpxA-like_sf"/>
</dbReference>
<comment type="similarity">
    <text evidence="6">Belongs to the transferase hexapeptide repeat family. LpxD subfamily.</text>
</comment>
<evidence type="ECO:0000256" key="2">
    <source>
        <dbReference type="ARBA" id="ARBA00022556"/>
    </source>
</evidence>
<feature type="region of interest" description="Disordered" evidence="7">
    <location>
        <begin position="368"/>
        <end position="395"/>
    </location>
</feature>
<dbReference type="NCBIfam" id="NF002060">
    <property type="entry name" value="PRK00892.1"/>
    <property type="match status" value="1"/>
</dbReference>
<dbReference type="UniPathway" id="UPA00973"/>
<dbReference type="CDD" id="cd03352">
    <property type="entry name" value="LbH_LpxD"/>
    <property type="match status" value="1"/>
</dbReference>
<comment type="subunit">
    <text evidence="6">Homotrimer.</text>
</comment>
<dbReference type="EMBL" id="ANOH01000095">
    <property type="protein sequence ID" value="EMI57402.1"/>
    <property type="molecule type" value="Genomic_DNA"/>
</dbReference>
<keyword evidence="4 6" id="KW-0443">Lipid metabolism</keyword>
<evidence type="ECO:0000256" key="7">
    <source>
        <dbReference type="SAM" id="MobiDB-lite"/>
    </source>
</evidence>
<dbReference type="GO" id="GO:0016410">
    <property type="term" value="F:N-acyltransferase activity"/>
    <property type="evidence" value="ECO:0007669"/>
    <property type="project" value="InterPro"/>
</dbReference>
<comment type="pathway">
    <text evidence="6">Bacterial outer membrane biogenesis; LPS lipid A biosynthesis.</text>
</comment>
<keyword evidence="1 6" id="KW-0444">Lipid biosynthesis</keyword>
<dbReference type="SUPFAM" id="SSF51161">
    <property type="entry name" value="Trimeric LpxA-like enzymes"/>
    <property type="match status" value="1"/>
</dbReference>
<dbReference type="OrthoDB" id="9784739at2"/>
<evidence type="ECO:0000256" key="4">
    <source>
        <dbReference type="ARBA" id="ARBA00023098"/>
    </source>
</evidence>
<evidence type="ECO:0000313" key="9">
    <source>
        <dbReference type="Proteomes" id="UP000011885"/>
    </source>
</evidence>
<dbReference type="Proteomes" id="UP000011885">
    <property type="component" value="Unassembled WGS sequence"/>
</dbReference>
<evidence type="ECO:0000256" key="5">
    <source>
        <dbReference type="ARBA" id="ARBA00023315"/>
    </source>
</evidence>
<dbReference type="NCBIfam" id="TIGR01853">
    <property type="entry name" value="lipid_A_lpxD"/>
    <property type="match status" value="1"/>
</dbReference>
<proteinExistence type="inferred from homology"/>
<dbReference type="Gene3D" id="3.40.1390.10">
    <property type="entry name" value="MurE/MurF, N-terminal domain"/>
    <property type="match status" value="1"/>
</dbReference>
<dbReference type="GO" id="GO:0016020">
    <property type="term" value="C:membrane"/>
    <property type="evidence" value="ECO:0007669"/>
    <property type="project" value="GOC"/>
</dbReference>
<dbReference type="Pfam" id="PF00132">
    <property type="entry name" value="Hexapep"/>
    <property type="match status" value="1"/>
</dbReference>
<keyword evidence="3 6" id="KW-0808">Transferase</keyword>
<dbReference type="EC" id="2.3.1.191" evidence="6"/>
<dbReference type="AlphaFoldDB" id="M5U7E6"/>
<sequence length="395" mass="41153">MTTVIHSADSDTPAPLSLAQIVEMTGGKLMPLAIAPSQADESRETLRLAGAAPPQEAQKGEITMVDQAQNAAAIRGCDADVLITPAALTAETLSGTGNNPNSGTDQDAPAWQIIVDDVHAAFTQIILHFRPPFGDEVPGTGVHSTANVHPSSQISASASIGAGVTIGPDCKIHAGVSIAAGCTVGASCVLYPNVTLYSYSRLGDRVVIHAGSVLGAHGFGYRNVDGKHIPTGQLGYVQIDNDVELGASVTIDRGTYGATRIGEGTKIDNQVMIGHNCRIGKHNLLCSQVGIAGSCSTGDYVVLAGQVGLRDHIHLDDHVIVGAQAGVMDNLTKGVYLGSPATPQKDQLRMLAVQRKLPELRRDIKDVQTQVTALTRQDDTPATQPPMNDSSSKAA</sequence>
<keyword evidence="9" id="KW-1185">Reference proteome</keyword>
<evidence type="ECO:0000256" key="1">
    <source>
        <dbReference type="ARBA" id="ARBA00022516"/>
    </source>
</evidence>
<keyword evidence="2 6" id="KW-0441">Lipid A biosynthesis</keyword>
<accession>M5U7E6</accession>
<comment type="caution">
    <text evidence="8">The sequence shown here is derived from an EMBL/GenBank/DDBJ whole genome shotgun (WGS) entry which is preliminary data.</text>
</comment>
<gene>
    <name evidence="6" type="primary">lpxD</name>
    <name evidence="8" type="ORF">RSSM_01243</name>
</gene>
<comment type="function">
    <text evidence="6">Catalyzes the N-acylation of UDP-3-O-acylglucosamine using 3-hydroxyacyl-ACP as the acyl donor. Is involved in the biosynthesis of lipid A, a phosphorylated glycolipid that anchors the lipopolysaccharide to the outer membrane of the cell.</text>
</comment>
<keyword evidence="6" id="KW-0677">Repeat</keyword>
<dbReference type="Gene3D" id="2.160.10.10">
    <property type="entry name" value="Hexapeptide repeat proteins"/>
    <property type="match status" value="1"/>
</dbReference>
<keyword evidence="5 6" id="KW-0012">Acyltransferase</keyword>
<dbReference type="HAMAP" id="MF_00523">
    <property type="entry name" value="LpxD"/>
    <property type="match status" value="1"/>
</dbReference>
<comment type="catalytic activity">
    <reaction evidence="6">
        <text>a UDP-3-O-[(3R)-3-hydroxyacyl]-alpha-D-glucosamine + a (3R)-hydroxyacyl-[ACP] = a UDP-2-N,3-O-bis[(3R)-3-hydroxyacyl]-alpha-D-glucosamine + holo-[ACP] + H(+)</text>
        <dbReference type="Rhea" id="RHEA:53836"/>
        <dbReference type="Rhea" id="RHEA-COMP:9685"/>
        <dbReference type="Rhea" id="RHEA-COMP:9945"/>
        <dbReference type="ChEBI" id="CHEBI:15378"/>
        <dbReference type="ChEBI" id="CHEBI:64479"/>
        <dbReference type="ChEBI" id="CHEBI:78827"/>
        <dbReference type="ChEBI" id="CHEBI:137740"/>
        <dbReference type="ChEBI" id="CHEBI:137748"/>
        <dbReference type="EC" id="2.3.1.191"/>
    </reaction>
</comment>
<dbReference type="PANTHER" id="PTHR43378">
    <property type="entry name" value="UDP-3-O-ACYLGLUCOSAMINE N-ACYLTRANSFERASE"/>
    <property type="match status" value="1"/>
</dbReference>
<feature type="active site" description="Proton acceptor" evidence="6">
    <location>
        <position position="275"/>
    </location>
</feature>
<dbReference type="GO" id="GO:0009245">
    <property type="term" value="P:lipid A biosynthetic process"/>
    <property type="evidence" value="ECO:0007669"/>
    <property type="project" value="UniProtKB-UniRule"/>
</dbReference>
<protein>
    <recommendedName>
        <fullName evidence="6">UDP-3-O-acylglucosamine N-acyltransferase</fullName>
        <ecNumber evidence="6">2.3.1.191</ecNumber>
    </recommendedName>
</protein>
<name>M5U7E6_9BACT</name>
<dbReference type="InterPro" id="IPR001451">
    <property type="entry name" value="Hexapep"/>
</dbReference>
<evidence type="ECO:0000313" key="8">
    <source>
        <dbReference type="EMBL" id="EMI57402.1"/>
    </source>
</evidence>
<evidence type="ECO:0000256" key="3">
    <source>
        <dbReference type="ARBA" id="ARBA00022679"/>
    </source>
</evidence>